<dbReference type="PROSITE" id="PS00678">
    <property type="entry name" value="WD_REPEATS_1"/>
    <property type="match status" value="1"/>
</dbReference>
<dbReference type="Gene3D" id="2.130.10.10">
    <property type="entry name" value="YVTN repeat-like/Quinoprotein amine dehydrogenase"/>
    <property type="match status" value="3"/>
</dbReference>
<dbReference type="EMBL" id="JHEG04000001">
    <property type="protein sequence ID" value="KAF3887811.1"/>
    <property type="molecule type" value="Genomic_DNA"/>
</dbReference>
<feature type="repeat" description="WD" evidence="3">
    <location>
        <begin position="1094"/>
        <end position="1128"/>
    </location>
</feature>
<feature type="repeat" description="WD" evidence="3">
    <location>
        <begin position="763"/>
        <end position="804"/>
    </location>
</feature>
<gene>
    <name evidence="6" type="ORF">DA73_0207495</name>
    <name evidence="5" type="ORF">DA73_0400021660</name>
</gene>
<evidence type="ECO:0000313" key="6">
    <source>
        <dbReference type="EMBL" id="KIE13215.1"/>
    </source>
</evidence>
<dbReference type="EMBL" id="JHEG02000019">
    <property type="protein sequence ID" value="KIE13215.1"/>
    <property type="molecule type" value="Genomic_DNA"/>
</dbReference>
<feature type="repeat" description="WD" evidence="3">
    <location>
        <begin position="888"/>
        <end position="919"/>
    </location>
</feature>
<feature type="repeat" description="WD" evidence="3">
    <location>
        <begin position="722"/>
        <end position="753"/>
    </location>
</feature>
<dbReference type="InterPro" id="IPR019775">
    <property type="entry name" value="WD40_repeat_CS"/>
</dbReference>
<dbReference type="InterPro" id="IPR036322">
    <property type="entry name" value="WD40_repeat_dom_sf"/>
</dbReference>
<dbReference type="Proteomes" id="UP000029738">
    <property type="component" value="Unassembled WGS sequence"/>
</dbReference>
<feature type="repeat" description="WD" evidence="3">
    <location>
        <begin position="970"/>
        <end position="1004"/>
    </location>
</feature>
<dbReference type="STRING" id="1479485.DA73_0207495"/>
<keyword evidence="4" id="KW-1133">Transmembrane helix</keyword>
<keyword evidence="7" id="KW-1185">Reference proteome</keyword>
<dbReference type="InterPro" id="IPR001680">
    <property type="entry name" value="WD40_rpt"/>
</dbReference>
<dbReference type="Pfam" id="PF00400">
    <property type="entry name" value="WD40"/>
    <property type="match status" value="14"/>
</dbReference>
<evidence type="ECO:0000256" key="2">
    <source>
        <dbReference type="ARBA" id="ARBA00022737"/>
    </source>
</evidence>
<dbReference type="RefSeq" id="WP_050045310.1">
    <property type="nucleotide sequence ID" value="NZ_JHEG04000001.1"/>
</dbReference>
<evidence type="ECO:0000256" key="3">
    <source>
        <dbReference type="PROSITE-ProRule" id="PRU00221"/>
    </source>
</evidence>
<organism evidence="6">
    <name type="scientific">Tolypothrix bouteillei VB521301</name>
    <dbReference type="NCBI Taxonomy" id="1479485"/>
    <lineage>
        <taxon>Bacteria</taxon>
        <taxon>Bacillati</taxon>
        <taxon>Cyanobacteriota</taxon>
        <taxon>Cyanophyceae</taxon>
        <taxon>Nostocales</taxon>
        <taxon>Tolypothrichaceae</taxon>
        <taxon>Tolypothrix</taxon>
    </lineage>
</organism>
<feature type="repeat" description="WD" evidence="3">
    <location>
        <begin position="599"/>
        <end position="630"/>
    </location>
</feature>
<dbReference type="InterPro" id="IPR050349">
    <property type="entry name" value="WD_LIS1/nudF_dynein_reg"/>
</dbReference>
<dbReference type="SMART" id="SM00320">
    <property type="entry name" value="WD40"/>
    <property type="match status" value="14"/>
</dbReference>
<dbReference type="PANTHER" id="PTHR44129">
    <property type="entry name" value="WD REPEAT-CONTAINING PROTEIN POP1"/>
    <property type="match status" value="1"/>
</dbReference>
<reference evidence="6" key="1">
    <citation type="journal article" date="2015" name="Genome Announc.">
        <title>Draft Genome Sequence of Tolypothrix boutellei Strain VB521301.</title>
        <authorList>
            <person name="Chandrababunaidu M.M."/>
            <person name="Singh D."/>
            <person name="Sen D."/>
            <person name="Bhan S."/>
            <person name="Das S."/>
            <person name="Gupta A."/>
            <person name="Adhikary S.P."/>
            <person name="Tripathy S."/>
        </authorList>
    </citation>
    <scope>NUCLEOTIDE SEQUENCE</scope>
    <source>
        <strain evidence="6">VB521301</strain>
    </source>
</reference>
<feature type="repeat" description="WD" evidence="3">
    <location>
        <begin position="845"/>
        <end position="877"/>
    </location>
</feature>
<dbReference type="InterPro" id="IPR027417">
    <property type="entry name" value="P-loop_NTPase"/>
</dbReference>
<sequence length="1165" mass="129880">MLSQYQVGGSLYNDAPSYVVRDADEKLYTALKAGEFCYVFNTRQMGKSSLLVRAKHNLEEEGYRCTTIDMNRIGSEQITPLQWYKGIIGDLWRGFGCMEKLNLKTWWQEQDDIPLLQKLSDFIEELLLKQFPKEKLCIFIDEIDSVLSLSFPIDDFFALIRYCYNQRAIDSEYNRITFALFGVATPSDLIRDRNRTPFNIGRAIELYGFTLEEAIPLTQGLTERVEHPTLVLQEILNWTSGQPFLTQKVCQLVAETSQGKLVQKEKAAIDEASWVENIVRSRIINKWESQDEPEHLRTLRDRILRNERSAGKLLSIYQQVLQGIKIPADDSREQIELLLSGLIIKSQGILQVKNRIYEEIFNLQWVEKQLGELRPYSQMFDAWIASKQADSSRLLRGQALIDAQVWVQGKSLQELDYQFITASVEYERKEIQRALETERLQEVEARLAAQKKSARLQRFFLIAVGSGLIVSSALGLGIFFQYRKATVSERQARLSEIQALISSSEGLFASYRRLDALVDAIKAKRRLQKLGKVDANIEQDVNAILQQAVYGEEEHNNLSGHTAAVLAVEISPDSSQIASASVDKTVKLWQRDGKEVATLRGHKAPIRSIDFSSDGTTIASASDDQTIKLWHRDGTLIKTFQAHNAGVWGIAFSPDGQTLASGGMDRTVKLWKRDGTLLKTFRGHTAGVWRVAFSPDGQTLASTSFDMTVKLWKTDGTLFKTLQGHRAVVESVAFSSDGQTIASASGDQTIRLWRRDGTPIRTLKGHNAAVQDIAFSPDGRRLASSSIDKTLKIWSIDGTELNTLRGHTASVWGVSWSKDGSFLASAGSENTVKLWQSQNPFQTTVVADRTAIWAVDISSDSKIIATGSLDHTAKFWNRRGELLNKFLKSKQTSGIFSLAFNPDRKSIVFANGDKNLQLWRQDGTLLKTFPGHDALILTVAFSPDGRTLASGSQDNTVKLWNPNGSLLNTLTGNEGGVWQVAFSPDSRMVASAGGDGKVRLWNLDGKLLTTLQSHDDTSVWRVAFSPDGQTIASGGGDNTIKLWKIDGTLLRTFKGHHGAVWGVAFSPNGQIVASASVDSTVKLWQLNGREVTTLKGHSSTVRGIALSRDGTLLASVGEDNTLILWHLSKILNLDALAYGCDRIRDYLQTNSEIKEGDRNLCDSRQ</sequence>
<dbReference type="InterPro" id="IPR020472">
    <property type="entry name" value="WD40_PAC1"/>
</dbReference>
<feature type="transmembrane region" description="Helical" evidence="4">
    <location>
        <begin position="459"/>
        <end position="480"/>
    </location>
</feature>
<dbReference type="SUPFAM" id="SSF52540">
    <property type="entry name" value="P-loop containing nucleoside triphosphate hydrolases"/>
    <property type="match status" value="1"/>
</dbReference>
<evidence type="ECO:0000256" key="1">
    <source>
        <dbReference type="ARBA" id="ARBA00022574"/>
    </source>
</evidence>
<feature type="repeat" description="WD" evidence="3">
    <location>
        <begin position="640"/>
        <end position="672"/>
    </location>
</feature>
<evidence type="ECO:0000313" key="5">
    <source>
        <dbReference type="EMBL" id="KAF3887811.1"/>
    </source>
</evidence>
<dbReference type="PRINTS" id="PR00320">
    <property type="entry name" value="GPROTEINBRPT"/>
</dbReference>
<dbReference type="InterPro" id="IPR015943">
    <property type="entry name" value="WD40/YVTN_repeat-like_dom_sf"/>
</dbReference>
<dbReference type="OrthoDB" id="580957at2"/>
<accession>A0A0C1RML9</accession>
<keyword evidence="2" id="KW-0677">Repeat</keyword>
<protein>
    <submittedName>
        <fullName evidence="6">WD40 repeat-containing protein</fullName>
    </submittedName>
</protein>
<dbReference type="SUPFAM" id="SSF50978">
    <property type="entry name" value="WD40 repeat-like"/>
    <property type="match status" value="2"/>
</dbReference>
<proteinExistence type="predicted"/>
<keyword evidence="4" id="KW-0812">Transmembrane</keyword>
<dbReference type="PROSITE" id="PS50082">
    <property type="entry name" value="WD_REPEATS_2"/>
    <property type="match status" value="14"/>
</dbReference>
<dbReference type="Gene3D" id="3.40.50.300">
    <property type="entry name" value="P-loop containing nucleotide triphosphate hydrolases"/>
    <property type="match status" value="1"/>
</dbReference>
<feature type="repeat" description="WD" evidence="3">
    <location>
        <begin position="1053"/>
        <end position="1094"/>
    </location>
</feature>
<name>A0A0C1RML9_9CYAN</name>
<reference evidence="5" key="2">
    <citation type="submission" date="2019-11" db="EMBL/GenBank/DDBJ databases">
        <title>Improved Assembly of Tolypothrix boutellei genome.</title>
        <authorList>
            <person name="Sarangi A.N."/>
            <person name="Mukherjee M."/>
            <person name="Ghosh S."/>
            <person name="Singh D."/>
            <person name="Das A."/>
            <person name="Kant S."/>
            <person name="Prusty A."/>
            <person name="Tripathy S."/>
        </authorList>
    </citation>
    <scope>NUCLEOTIDE SEQUENCE</scope>
    <source>
        <strain evidence="5">VB521301</strain>
    </source>
</reference>
<dbReference type="CDD" id="cd00200">
    <property type="entry name" value="WD40"/>
    <property type="match status" value="2"/>
</dbReference>
<evidence type="ECO:0000256" key="4">
    <source>
        <dbReference type="SAM" id="Phobius"/>
    </source>
</evidence>
<dbReference type="AlphaFoldDB" id="A0A0C1RML9"/>
<keyword evidence="1 3" id="KW-0853">WD repeat</keyword>
<keyword evidence="4" id="KW-0472">Membrane</keyword>
<feature type="repeat" description="WD" evidence="3">
    <location>
        <begin position="929"/>
        <end position="961"/>
    </location>
</feature>
<dbReference type="PROSITE" id="PS50294">
    <property type="entry name" value="WD_REPEATS_REGION"/>
    <property type="match status" value="12"/>
</dbReference>
<feature type="repeat" description="WD" evidence="3">
    <location>
        <begin position="804"/>
        <end position="836"/>
    </location>
</feature>
<feature type="repeat" description="WD" evidence="3">
    <location>
        <begin position="558"/>
        <end position="590"/>
    </location>
</feature>
<feature type="repeat" description="WD" evidence="3">
    <location>
        <begin position="681"/>
        <end position="713"/>
    </location>
</feature>
<feature type="repeat" description="WD" evidence="3">
    <location>
        <begin position="1012"/>
        <end position="1046"/>
    </location>
</feature>
<evidence type="ECO:0000313" key="7">
    <source>
        <dbReference type="Proteomes" id="UP000029738"/>
    </source>
</evidence>
<comment type="caution">
    <text evidence="6">The sequence shown here is derived from an EMBL/GenBank/DDBJ whole genome shotgun (WGS) entry which is preliminary data.</text>
</comment>
<dbReference type="Pfam" id="PF14516">
    <property type="entry name" value="AAA_35"/>
    <property type="match status" value="1"/>
</dbReference>